<dbReference type="PROSITE" id="PS50004">
    <property type="entry name" value="C2"/>
    <property type="match status" value="1"/>
</dbReference>
<dbReference type="InterPro" id="IPR035892">
    <property type="entry name" value="C2_domain_sf"/>
</dbReference>
<dbReference type="Pfam" id="PF00168">
    <property type="entry name" value="C2"/>
    <property type="match status" value="1"/>
</dbReference>
<evidence type="ECO:0000313" key="5">
    <source>
        <dbReference type="Proteomes" id="UP001162156"/>
    </source>
</evidence>
<feature type="domain" description="C2" evidence="3">
    <location>
        <begin position="1"/>
        <end position="111"/>
    </location>
</feature>
<dbReference type="AlphaFoldDB" id="A0AAV8XXT7"/>
<dbReference type="PANTHER" id="PTHR46502:SF2">
    <property type="entry name" value="16 KDA PHLOEM PROTEIN 2"/>
    <property type="match status" value="1"/>
</dbReference>
<dbReference type="PANTHER" id="PTHR46502">
    <property type="entry name" value="C2 DOMAIN-CONTAINING"/>
    <property type="match status" value="1"/>
</dbReference>
<gene>
    <name evidence="4" type="ORF">NQ314_009807</name>
</gene>
<evidence type="ECO:0000259" key="3">
    <source>
        <dbReference type="PROSITE" id="PS50004"/>
    </source>
</evidence>
<sequence>MNYNVITNKRKSHEFFLLVECAHLRSSAFLKPTPYVEITVDDQNPRKTETVKTTIQPKWNETFTLLVTPHSKINFSVMDHNSFRKDTIIGEKIMELFQLLSHFNGRCDNLDLTLDLMNENKQTESPIKVGELMCTLKGLNIDMSNYVRSNGSMPLAQSNTDVPNRTVLNGIRAKLRSQGTENVVPTSSRNSTERQTVAMPALALSPSSDNVPNGKFKKFNLKL</sequence>
<dbReference type="InterPro" id="IPR000008">
    <property type="entry name" value="C2_dom"/>
</dbReference>
<name>A0AAV8XXT7_9CUCU</name>
<dbReference type="FunFam" id="2.60.40.150:FF:000221">
    <property type="entry name" value="E3 ubiquitin-protein ligase"/>
    <property type="match status" value="1"/>
</dbReference>
<accession>A0AAV8XXT7</accession>
<reference evidence="4" key="1">
    <citation type="journal article" date="2023" name="Insect Mol. Biol.">
        <title>Genome sequencing provides insights into the evolution of gene families encoding plant cell wall-degrading enzymes in longhorned beetles.</title>
        <authorList>
            <person name="Shin N.R."/>
            <person name="Okamura Y."/>
            <person name="Kirsch R."/>
            <person name="Pauchet Y."/>
        </authorList>
    </citation>
    <scope>NUCLEOTIDE SEQUENCE</scope>
    <source>
        <strain evidence="4">RBIC_L_NR</strain>
    </source>
</reference>
<dbReference type="GO" id="GO:0046872">
    <property type="term" value="F:metal ion binding"/>
    <property type="evidence" value="ECO:0007669"/>
    <property type="project" value="UniProtKB-KW"/>
</dbReference>
<organism evidence="4 5">
    <name type="scientific">Rhamnusium bicolor</name>
    <dbReference type="NCBI Taxonomy" id="1586634"/>
    <lineage>
        <taxon>Eukaryota</taxon>
        <taxon>Metazoa</taxon>
        <taxon>Ecdysozoa</taxon>
        <taxon>Arthropoda</taxon>
        <taxon>Hexapoda</taxon>
        <taxon>Insecta</taxon>
        <taxon>Pterygota</taxon>
        <taxon>Neoptera</taxon>
        <taxon>Endopterygota</taxon>
        <taxon>Coleoptera</taxon>
        <taxon>Polyphaga</taxon>
        <taxon>Cucujiformia</taxon>
        <taxon>Chrysomeloidea</taxon>
        <taxon>Cerambycidae</taxon>
        <taxon>Lepturinae</taxon>
        <taxon>Rhagiini</taxon>
        <taxon>Rhamnusium</taxon>
    </lineage>
</organism>
<evidence type="ECO:0000256" key="2">
    <source>
        <dbReference type="ARBA" id="ARBA00022837"/>
    </source>
</evidence>
<dbReference type="SMART" id="SM00239">
    <property type="entry name" value="C2"/>
    <property type="match status" value="1"/>
</dbReference>
<dbReference type="EMBL" id="JANEYF010002698">
    <property type="protein sequence ID" value="KAJ8943234.1"/>
    <property type="molecule type" value="Genomic_DNA"/>
</dbReference>
<dbReference type="CDD" id="cd04021">
    <property type="entry name" value="C2_E3_ubiquitin_ligase"/>
    <property type="match status" value="1"/>
</dbReference>
<dbReference type="Proteomes" id="UP001162156">
    <property type="component" value="Unassembled WGS sequence"/>
</dbReference>
<keyword evidence="2" id="KW-0106">Calcium</keyword>
<evidence type="ECO:0000256" key="1">
    <source>
        <dbReference type="ARBA" id="ARBA00022723"/>
    </source>
</evidence>
<evidence type="ECO:0000313" key="4">
    <source>
        <dbReference type="EMBL" id="KAJ8943234.1"/>
    </source>
</evidence>
<keyword evidence="1" id="KW-0479">Metal-binding</keyword>
<keyword evidence="5" id="KW-1185">Reference proteome</keyword>
<proteinExistence type="predicted"/>
<comment type="caution">
    <text evidence="4">The sequence shown here is derived from an EMBL/GenBank/DDBJ whole genome shotgun (WGS) entry which is preliminary data.</text>
</comment>
<dbReference type="SUPFAM" id="SSF49562">
    <property type="entry name" value="C2 domain (Calcium/lipid-binding domain, CaLB)"/>
    <property type="match status" value="1"/>
</dbReference>
<dbReference type="Gene3D" id="2.60.40.150">
    <property type="entry name" value="C2 domain"/>
    <property type="match status" value="1"/>
</dbReference>
<protein>
    <recommendedName>
        <fullName evidence="3">C2 domain-containing protein</fullName>
    </recommendedName>
</protein>